<gene>
    <name evidence="5" type="ORF">SAMN04488692_102171</name>
</gene>
<feature type="coiled-coil region" evidence="2">
    <location>
        <begin position="131"/>
        <end position="231"/>
    </location>
</feature>
<dbReference type="EMBL" id="FNGO01000002">
    <property type="protein sequence ID" value="SDL22838.1"/>
    <property type="molecule type" value="Genomic_DNA"/>
</dbReference>
<dbReference type="Proteomes" id="UP000199476">
    <property type="component" value="Unassembled WGS sequence"/>
</dbReference>
<dbReference type="PANTHER" id="PTHR30469:SF15">
    <property type="entry name" value="HLYD FAMILY OF SECRETION PROTEINS"/>
    <property type="match status" value="1"/>
</dbReference>
<feature type="domain" description="YknX-like C-terminal permuted SH3-like" evidence="4">
    <location>
        <begin position="353"/>
        <end position="419"/>
    </location>
</feature>
<dbReference type="OrthoDB" id="9810430at2"/>
<keyword evidence="2" id="KW-0175">Coiled coil</keyword>
<dbReference type="GO" id="GO:0015562">
    <property type="term" value="F:efflux transmembrane transporter activity"/>
    <property type="evidence" value="ECO:0007669"/>
    <property type="project" value="TreeGrafter"/>
</dbReference>
<sequence length="429" mass="48641">MKGKIKKIAIIVLIIALGAVAILGIRRIRTRPVEIEEKDDLGVPVMSQTLVEEDLRRIYRYSGTAEYENRTRISPRIAKEIDDFLIEEGDRITAEEELVRLDDEEIRSRKQGVKASVKEAELMIIMAESSLSQKQSDLKGAEADLREARSNYEKWQRDLEADRRLYQDNAISKAELEETETRHAAAEAKYIKAEASVERAEIAVSMAETEIQQYKNKLEKSRSELAVIETQLSYTVLKSPLDGEVIDKIPKPGEYVNPGEPVLEVADTDNLVITSKLGMKDFTDIDTHTEVEVKIPHLSEKPLTGEITNLKSLTDPHQRTTEVTVSLLEDPPEKLKEGMYTSVLFYPESRSDVITVPRNSLFFFEEAPHVYVIKDGQAKRREVETGLDTGHRVEIKAGLEKGEEIVTSNIEELRDGVSIYLRDEDEWGN</sequence>
<evidence type="ECO:0000256" key="2">
    <source>
        <dbReference type="SAM" id="Coils"/>
    </source>
</evidence>
<organism evidence="5 6">
    <name type="scientific">Halarsenatibacter silvermanii</name>
    <dbReference type="NCBI Taxonomy" id="321763"/>
    <lineage>
        <taxon>Bacteria</taxon>
        <taxon>Bacillati</taxon>
        <taxon>Bacillota</taxon>
        <taxon>Clostridia</taxon>
        <taxon>Halanaerobiales</taxon>
        <taxon>Halarsenatibacteraceae</taxon>
        <taxon>Halarsenatibacter</taxon>
    </lineage>
</organism>
<evidence type="ECO:0000313" key="6">
    <source>
        <dbReference type="Proteomes" id="UP000199476"/>
    </source>
</evidence>
<dbReference type="Gene3D" id="2.40.420.20">
    <property type="match status" value="1"/>
</dbReference>
<evidence type="ECO:0000313" key="5">
    <source>
        <dbReference type="EMBL" id="SDL22838.1"/>
    </source>
</evidence>
<dbReference type="Pfam" id="PF25989">
    <property type="entry name" value="YknX_C"/>
    <property type="match status" value="1"/>
</dbReference>
<dbReference type="Gene3D" id="1.10.287.470">
    <property type="entry name" value="Helix hairpin bin"/>
    <property type="match status" value="1"/>
</dbReference>
<dbReference type="GO" id="GO:1990281">
    <property type="term" value="C:efflux pump complex"/>
    <property type="evidence" value="ECO:0007669"/>
    <property type="project" value="TreeGrafter"/>
</dbReference>
<dbReference type="PANTHER" id="PTHR30469">
    <property type="entry name" value="MULTIDRUG RESISTANCE PROTEIN MDTA"/>
    <property type="match status" value="1"/>
</dbReference>
<feature type="domain" description="Multidrug resistance protein MdtA-like alpha-helical hairpin" evidence="3">
    <location>
        <begin position="138"/>
        <end position="202"/>
    </location>
</feature>
<dbReference type="Pfam" id="PF25876">
    <property type="entry name" value="HH_MFP_RND"/>
    <property type="match status" value="1"/>
</dbReference>
<dbReference type="STRING" id="321763.SAMN04488692_102171"/>
<protein>
    <submittedName>
        <fullName evidence="5">RND family efflux transporter, MFP subunit</fullName>
    </submittedName>
</protein>
<reference evidence="5 6" key="1">
    <citation type="submission" date="2016-10" db="EMBL/GenBank/DDBJ databases">
        <authorList>
            <person name="de Groot N.N."/>
        </authorList>
    </citation>
    <scope>NUCLEOTIDE SEQUENCE [LARGE SCALE GENOMIC DNA]</scope>
    <source>
        <strain evidence="5 6">SLAS-1</strain>
    </source>
</reference>
<dbReference type="InterPro" id="IPR058637">
    <property type="entry name" value="YknX-like_C"/>
</dbReference>
<evidence type="ECO:0000256" key="1">
    <source>
        <dbReference type="ARBA" id="ARBA00009477"/>
    </source>
</evidence>
<dbReference type="InterPro" id="IPR006143">
    <property type="entry name" value="RND_pump_MFP"/>
</dbReference>
<dbReference type="Gene3D" id="2.40.50.100">
    <property type="match status" value="1"/>
</dbReference>
<evidence type="ECO:0000259" key="3">
    <source>
        <dbReference type="Pfam" id="PF25876"/>
    </source>
</evidence>
<name>A0A1G9IC50_9FIRM</name>
<proteinExistence type="inferred from homology"/>
<dbReference type="RefSeq" id="WP_089758075.1">
    <property type="nucleotide sequence ID" value="NZ_FNGO01000002.1"/>
</dbReference>
<accession>A0A1G9IC50</accession>
<dbReference type="NCBIfam" id="TIGR01730">
    <property type="entry name" value="RND_mfp"/>
    <property type="match status" value="1"/>
</dbReference>
<comment type="similarity">
    <text evidence="1">Belongs to the membrane fusion protein (MFP) (TC 8.A.1) family.</text>
</comment>
<dbReference type="SUPFAM" id="SSF111369">
    <property type="entry name" value="HlyD-like secretion proteins"/>
    <property type="match status" value="1"/>
</dbReference>
<dbReference type="AlphaFoldDB" id="A0A1G9IC50"/>
<dbReference type="Gene3D" id="2.40.30.170">
    <property type="match status" value="1"/>
</dbReference>
<dbReference type="InterPro" id="IPR058624">
    <property type="entry name" value="MdtA-like_HH"/>
</dbReference>
<keyword evidence="6" id="KW-1185">Reference proteome</keyword>
<evidence type="ECO:0000259" key="4">
    <source>
        <dbReference type="Pfam" id="PF25989"/>
    </source>
</evidence>